<dbReference type="EMBL" id="MUHG01000002">
    <property type="protein sequence ID" value="OXB22272.1"/>
    <property type="molecule type" value="Genomic_DNA"/>
</dbReference>
<proteinExistence type="predicted"/>
<reference evidence="3" key="2">
    <citation type="submission" date="2016-09" db="EMBL/GenBank/DDBJ databases">
        <authorList>
            <person name="Chen S."/>
            <person name="Walker E."/>
        </authorList>
    </citation>
    <scope>NUCLEOTIDE SEQUENCE [LARGE SCALE GENOMIC DNA]</scope>
    <source>
        <strain evidence="3">MSU</strain>
    </source>
</reference>
<keyword evidence="4" id="KW-1185">Reference proteome</keyword>
<sequence>MEIIIEKLIKGIQSHPIIQNSTLSGVTDWKRAHYIILSEIISDVLEKSEFMQGSKRNELGCSISSMTLQRIFTNDSSKTKNSDLRFLKSLDKLAIFIGYPSLNHFLNDEATDAVKTLEFENKMESGVFFEKLISDYCQEEFNSLQKLPVVSMDGLCDFVFKEGPFAKRIKDLFENYSTLKYHLNCEDNRSNFELYDFKISSIEENIAILTVKEFWNLEWKNENDVTTIVLNKVNRQTYFIKKRNDVWKIWDNYNPDYNEISTKIHSAIESQHIKKVLI</sequence>
<dbReference type="Proteomes" id="UP000180252">
    <property type="component" value="Unassembled WGS sequence"/>
</dbReference>
<gene>
    <name evidence="2" type="ORF">B0A71_02080</name>
    <name evidence="1" type="ORF">BHE19_02035</name>
</gene>
<dbReference type="AlphaFoldDB" id="A0A1S1J959"/>
<accession>A0A1S1J959</accession>
<protein>
    <submittedName>
        <fullName evidence="1">Uncharacterized protein</fullName>
    </submittedName>
</protein>
<reference evidence="2 4" key="3">
    <citation type="submission" date="2016-11" db="EMBL/GenBank/DDBJ databases">
        <title>Whole genomes of Flavobacteriaceae.</title>
        <authorList>
            <person name="Stine C."/>
            <person name="Li C."/>
            <person name="Tadesse D."/>
        </authorList>
    </citation>
    <scope>NUCLEOTIDE SEQUENCE [LARGE SCALE GENOMIC DNA]</scope>
    <source>
        <strain evidence="2 4">ATCC BAA-2541</strain>
    </source>
</reference>
<dbReference type="RefSeq" id="WP_070906097.1">
    <property type="nucleotide sequence ID" value="NZ_MIKE01000011.1"/>
</dbReference>
<organism evidence="1 3">
    <name type="scientific">Flavobacterium tructae</name>
    <dbReference type="NCBI Taxonomy" id="1114873"/>
    <lineage>
        <taxon>Bacteria</taxon>
        <taxon>Pseudomonadati</taxon>
        <taxon>Bacteroidota</taxon>
        <taxon>Flavobacteriia</taxon>
        <taxon>Flavobacteriales</taxon>
        <taxon>Flavobacteriaceae</taxon>
        <taxon>Flavobacterium</taxon>
    </lineage>
</organism>
<evidence type="ECO:0000313" key="3">
    <source>
        <dbReference type="Proteomes" id="UP000180252"/>
    </source>
</evidence>
<evidence type="ECO:0000313" key="4">
    <source>
        <dbReference type="Proteomes" id="UP000198319"/>
    </source>
</evidence>
<reference evidence="1" key="1">
    <citation type="submission" date="2016-09" db="EMBL/GenBank/DDBJ databases">
        <authorList>
            <person name="Capua I."/>
            <person name="De Benedictis P."/>
            <person name="Joannis T."/>
            <person name="Lombin L.H."/>
            <person name="Cattoli G."/>
        </authorList>
    </citation>
    <scope>NUCLEOTIDE SEQUENCE [LARGE SCALE GENOMIC DNA]</scope>
    <source>
        <strain evidence="1">MSU</strain>
    </source>
</reference>
<dbReference type="OrthoDB" id="1267200at2"/>
<name>A0A1S1J959_9FLAO</name>
<dbReference type="Proteomes" id="UP000198319">
    <property type="component" value="Unassembled WGS sequence"/>
</dbReference>
<evidence type="ECO:0000313" key="1">
    <source>
        <dbReference type="EMBL" id="OHT46310.1"/>
    </source>
</evidence>
<evidence type="ECO:0000313" key="2">
    <source>
        <dbReference type="EMBL" id="OXB22272.1"/>
    </source>
</evidence>
<comment type="caution">
    <text evidence="1">The sequence shown here is derived from an EMBL/GenBank/DDBJ whole genome shotgun (WGS) entry which is preliminary data.</text>
</comment>
<dbReference type="EMBL" id="MIKE01000011">
    <property type="protein sequence ID" value="OHT46310.1"/>
    <property type="molecule type" value="Genomic_DNA"/>
</dbReference>